<dbReference type="RefSeq" id="WP_313833929.1">
    <property type="nucleotide sequence ID" value="NZ_JAQOUE010000001.1"/>
</dbReference>
<comment type="caution">
    <text evidence="4">The sequence shown here is derived from an EMBL/GenBank/DDBJ whole genome shotgun (WGS) entry which is preliminary data.</text>
</comment>
<comment type="similarity">
    <text evidence="1 2">Belongs to the small heat shock protein (HSP20) family.</text>
</comment>
<reference evidence="4 5" key="1">
    <citation type="journal article" date="2023" name="ISME J.">
        <title>Cultivation and genomic characterization of novel and ubiquitous marine nitrite-oxidizing bacteria from the Nitrospirales.</title>
        <authorList>
            <person name="Mueller A.J."/>
            <person name="Daebeler A."/>
            <person name="Herbold C.W."/>
            <person name="Kirkegaard R.H."/>
            <person name="Daims H."/>
        </authorList>
    </citation>
    <scope>NUCLEOTIDE SEQUENCE [LARGE SCALE GENOMIC DNA]</scope>
    <source>
        <strain evidence="4 5">EB</strain>
    </source>
</reference>
<keyword evidence="5" id="KW-1185">Reference proteome</keyword>
<dbReference type="SUPFAM" id="SSF49764">
    <property type="entry name" value="HSP20-like chaperones"/>
    <property type="match status" value="1"/>
</dbReference>
<dbReference type="Gene3D" id="2.60.40.790">
    <property type="match status" value="1"/>
</dbReference>
<proteinExistence type="inferred from homology"/>
<dbReference type="PANTHER" id="PTHR11527">
    <property type="entry name" value="HEAT-SHOCK PROTEIN 20 FAMILY MEMBER"/>
    <property type="match status" value="1"/>
</dbReference>
<evidence type="ECO:0000259" key="3">
    <source>
        <dbReference type="PROSITE" id="PS01031"/>
    </source>
</evidence>
<sequence>MELKQMLTPWNWFKKEEETKPVPVHITKEGRDYPIDRLHHEMNQLFDSFFRGFPLSPFSGGLKESWQGVMRPNVDISEGSKHYTITVEVPGVQEKDMELTIADGTLTVRGEKRHEQETHESQYHRVERSYGAFQRVISLPDNANEQEVKAQFKQGVLTITVGKTSQAKSGGRKIVINE</sequence>
<feature type="domain" description="SHSP" evidence="3">
    <location>
        <begin position="65"/>
        <end position="178"/>
    </location>
</feature>
<gene>
    <name evidence="4" type="ORF">PPG34_13460</name>
</gene>
<evidence type="ECO:0000256" key="1">
    <source>
        <dbReference type="PROSITE-ProRule" id="PRU00285"/>
    </source>
</evidence>
<dbReference type="CDD" id="cd06464">
    <property type="entry name" value="ACD_sHsps-like"/>
    <property type="match status" value="1"/>
</dbReference>
<evidence type="ECO:0000313" key="4">
    <source>
        <dbReference type="EMBL" id="MDT7043362.1"/>
    </source>
</evidence>
<dbReference type="InterPro" id="IPR002068">
    <property type="entry name" value="A-crystallin/Hsp20_dom"/>
</dbReference>
<dbReference type="Proteomes" id="UP001250932">
    <property type="component" value="Unassembled WGS sequence"/>
</dbReference>
<dbReference type="InterPro" id="IPR031107">
    <property type="entry name" value="Small_HSP"/>
</dbReference>
<name>A0ABU3KAY7_9BACT</name>
<dbReference type="Pfam" id="PF00011">
    <property type="entry name" value="HSP20"/>
    <property type="match status" value="1"/>
</dbReference>
<dbReference type="InterPro" id="IPR008978">
    <property type="entry name" value="HSP20-like_chaperone"/>
</dbReference>
<dbReference type="EMBL" id="JAQOUE010000001">
    <property type="protein sequence ID" value="MDT7043362.1"/>
    <property type="molecule type" value="Genomic_DNA"/>
</dbReference>
<dbReference type="PROSITE" id="PS01031">
    <property type="entry name" value="SHSP"/>
    <property type="match status" value="1"/>
</dbReference>
<protein>
    <submittedName>
        <fullName evidence="4">Hsp20/alpha crystallin family protein</fullName>
    </submittedName>
</protein>
<organism evidence="4 5">
    <name type="scientific">Candidatus Nitronereus thalassa</name>
    <dbReference type="NCBI Taxonomy" id="3020898"/>
    <lineage>
        <taxon>Bacteria</taxon>
        <taxon>Pseudomonadati</taxon>
        <taxon>Nitrospirota</taxon>
        <taxon>Nitrospiria</taxon>
        <taxon>Nitrospirales</taxon>
        <taxon>Nitrospiraceae</taxon>
        <taxon>Candidatus Nitronereus</taxon>
    </lineage>
</organism>
<evidence type="ECO:0000313" key="5">
    <source>
        <dbReference type="Proteomes" id="UP001250932"/>
    </source>
</evidence>
<accession>A0ABU3KAY7</accession>
<evidence type="ECO:0000256" key="2">
    <source>
        <dbReference type="RuleBase" id="RU003616"/>
    </source>
</evidence>